<dbReference type="AlphaFoldDB" id="A0A978VMF7"/>
<feature type="region of interest" description="Disordered" evidence="1">
    <location>
        <begin position="141"/>
        <end position="167"/>
    </location>
</feature>
<name>A0A978VMF7_ZIZJJ</name>
<feature type="compositionally biased region" description="Low complexity" evidence="1">
    <location>
        <begin position="151"/>
        <end position="160"/>
    </location>
</feature>
<dbReference type="EMBL" id="JAEACU010000003">
    <property type="protein sequence ID" value="KAH7536732.1"/>
    <property type="molecule type" value="Genomic_DNA"/>
</dbReference>
<gene>
    <name evidence="2" type="ORF">FEM48_Zijuj03G0017900</name>
</gene>
<evidence type="ECO:0000313" key="2">
    <source>
        <dbReference type="EMBL" id="KAH7536732.1"/>
    </source>
</evidence>
<evidence type="ECO:0000256" key="1">
    <source>
        <dbReference type="SAM" id="MobiDB-lite"/>
    </source>
</evidence>
<feature type="region of interest" description="Disordered" evidence="1">
    <location>
        <begin position="226"/>
        <end position="250"/>
    </location>
</feature>
<comment type="caution">
    <text evidence="2">The sequence shown here is derived from an EMBL/GenBank/DDBJ whole genome shotgun (WGS) entry which is preliminary data.</text>
</comment>
<protein>
    <submittedName>
        <fullName evidence="2">Uncharacterized protein</fullName>
    </submittedName>
</protein>
<sequence>MEHGLENNHERLIGLANYGVDGLTRSDNDAMDQRSKMNSDTIDLKETDLDTIDLSRSSSSNDDAIDQKRETNLDTIDLDHGSEDNHGRLIGLANYEVDGLRNRRRKDDDAMDQRREMNLDTIDLRSSNNDAMDQRREMNFDTIDLRRSRSMSRSSNSSSNDDIIDQRRETNLDTIDLEHGSENNHERLTGLANYEELEMYRRLLGYEATKIYVVVVKDQRIIQNTRSRPSPAPVLAPSDHCSSVPGGIIG</sequence>
<reference evidence="2" key="1">
    <citation type="journal article" date="2021" name="Front. Plant Sci.">
        <title>Chromosome-Scale Genome Assembly for Chinese Sour Jujube and Insights Into Its Genome Evolution and Domestication Signature.</title>
        <authorList>
            <person name="Shen L.-Y."/>
            <person name="Luo H."/>
            <person name="Wang X.-L."/>
            <person name="Wang X.-M."/>
            <person name="Qiu X.-J."/>
            <person name="Liu H."/>
            <person name="Zhou S.-S."/>
            <person name="Jia K.-H."/>
            <person name="Nie S."/>
            <person name="Bao Y.-T."/>
            <person name="Zhang R.-G."/>
            <person name="Yun Q.-Z."/>
            <person name="Chai Y.-H."/>
            <person name="Lu J.-Y."/>
            <person name="Li Y."/>
            <person name="Zhao S.-W."/>
            <person name="Mao J.-F."/>
            <person name="Jia S.-G."/>
            <person name="Mao Y.-M."/>
        </authorList>
    </citation>
    <scope>NUCLEOTIDE SEQUENCE</scope>
    <source>
        <strain evidence="2">AT0</strain>
        <tissue evidence="2">Leaf</tissue>
    </source>
</reference>
<accession>A0A978VMF7</accession>
<proteinExistence type="predicted"/>
<evidence type="ECO:0000313" key="3">
    <source>
        <dbReference type="Proteomes" id="UP000813462"/>
    </source>
</evidence>
<dbReference type="Proteomes" id="UP000813462">
    <property type="component" value="Unassembled WGS sequence"/>
</dbReference>
<organism evidence="2 3">
    <name type="scientific">Ziziphus jujuba var. spinosa</name>
    <dbReference type="NCBI Taxonomy" id="714518"/>
    <lineage>
        <taxon>Eukaryota</taxon>
        <taxon>Viridiplantae</taxon>
        <taxon>Streptophyta</taxon>
        <taxon>Embryophyta</taxon>
        <taxon>Tracheophyta</taxon>
        <taxon>Spermatophyta</taxon>
        <taxon>Magnoliopsida</taxon>
        <taxon>eudicotyledons</taxon>
        <taxon>Gunneridae</taxon>
        <taxon>Pentapetalae</taxon>
        <taxon>rosids</taxon>
        <taxon>fabids</taxon>
        <taxon>Rosales</taxon>
        <taxon>Rhamnaceae</taxon>
        <taxon>Paliureae</taxon>
        <taxon>Ziziphus</taxon>
    </lineage>
</organism>